<sequence>MVQKSSSNLLPLPEDTVKRQYSEESEEEDKTESIQASHSWPTLPSHVRHEELPSSPTPLPRETYTPETESRLQLHQRREFLSTPTKPSTLQQQIPRKEITVEKTKAKDYKLNLNGEKLEKFIRKLGRKSQNEGDNGGDLAMEMAFWTKYPRISDAIEEIKGHEEGNWSQLKKDLITK</sequence>
<evidence type="ECO:0000313" key="2">
    <source>
        <dbReference type="EMBL" id="MBW0471642.1"/>
    </source>
</evidence>
<reference evidence="2" key="1">
    <citation type="submission" date="2021-03" db="EMBL/GenBank/DDBJ databases">
        <title>Draft genome sequence of rust myrtle Austropuccinia psidii MF-1, a brazilian biotype.</title>
        <authorList>
            <person name="Quecine M.C."/>
            <person name="Pachon D.M.R."/>
            <person name="Bonatelli M.L."/>
            <person name="Correr F.H."/>
            <person name="Franceschini L.M."/>
            <person name="Leite T.F."/>
            <person name="Margarido G.R.A."/>
            <person name="Almeida C.A."/>
            <person name="Ferrarezi J.A."/>
            <person name="Labate C.A."/>
        </authorList>
    </citation>
    <scope>NUCLEOTIDE SEQUENCE</scope>
    <source>
        <strain evidence="2">MF-1</strain>
    </source>
</reference>
<evidence type="ECO:0000313" key="3">
    <source>
        <dbReference type="Proteomes" id="UP000765509"/>
    </source>
</evidence>
<proteinExistence type="predicted"/>
<feature type="compositionally biased region" description="Polar residues" evidence="1">
    <location>
        <begin position="33"/>
        <end position="42"/>
    </location>
</feature>
<protein>
    <submittedName>
        <fullName evidence="2">Uncharacterized protein</fullName>
    </submittedName>
</protein>
<dbReference type="AlphaFoldDB" id="A0A9Q3GM15"/>
<evidence type="ECO:0000256" key="1">
    <source>
        <dbReference type="SAM" id="MobiDB-lite"/>
    </source>
</evidence>
<feature type="compositionally biased region" description="Basic and acidic residues" evidence="1">
    <location>
        <begin position="68"/>
        <end position="80"/>
    </location>
</feature>
<feature type="region of interest" description="Disordered" evidence="1">
    <location>
        <begin position="1"/>
        <end position="99"/>
    </location>
</feature>
<comment type="caution">
    <text evidence="2">The sequence shown here is derived from an EMBL/GenBank/DDBJ whole genome shotgun (WGS) entry which is preliminary data.</text>
</comment>
<gene>
    <name evidence="2" type="ORF">O181_011357</name>
</gene>
<organism evidence="2 3">
    <name type="scientific">Austropuccinia psidii MF-1</name>
    <dbReference type="NCBI Taxonomy" id="1389203"/>
    <lineage>
        <taxon>Eukaryota</taxon>
        <taxon>Fungi</taxon>
        <taxon>Dikarya</taxon>
        <taxon>Basidiomycota</taxon>
        <taxon>Pucciniomycotina</taxon>
        <taxon>Pucciniomycetes</taxon>
        <taxon>Pucciniales</taxon>
        <taxon>Sphaerophragmiaceae</taxon>
        <taxon>Austropuccinia</taxon>
    </lineage>
</organism>
<accession>A0A9Q3GM15</accession>
<name>A0A9Q3GM15_9BASI</name>
<dbReference type="EMBL" id="AVOT02002823">
    <property type="protein sequence ID" value="MBW0471642.1"/>
    <property type="molecule type" value="Genomic_DNA"/>
</dbReference>
<feature type="compositionally biased region" description="Polar residues" evidence="1">
    <location>
        <begin position="82"/>
        <end position="94"/>
    </location>
</feature>
<keyword evidence="3" id="KW-1185">Reference proteome</keyword>
<dbReference type="Proteomes" id="UP000765509">
    <property type="component" value="Unassembled WGS sequence"/>
</dbReference>